<sequence>MQYSEPQAPDLPTQDAAQQAQSAFTEPSTERFIDNSTSEFPHHVELGQKFASNVALGDERSVGNDRAAAIVPNIVAPLPPVATSAAILVPGGSDIVNVDEEGSATSKAQVEKRIRPGEACTADTAFENELNPETDATPLPQPDDPYQNSESASEERPATHSEGHEKMPLSPTERNAELATFIGGADPPDDSTADEALEQSQHAQDVAEESWDVAPELTGALITEMKNDVTAAAGHNPSKTASDAITAAVNSKNKRKSSSKVLAKPQ</sequence>
<keyword evidence="2" id="KW-1185">Reference proteome</keyword>
<comment type="caution">
    <text evidence="1">The sequence shown here is derived from an EMBL/GenBank/DDBJ whole genome shotgun (WGS) entry which is preliminary data.</text>
</comment>
<evidence type="ECO:0000313" key="1">
    <source>
        <dbReference type="EMBL" id="KAK3045022.1"/>
    </source>
</evidence>
<protein>
    <submittedName>
        <fullName evidence="1">Uncharacterized protein</fullName>
    </submittedName>
</protein>
<dbReference type="Proteomes" id="UP001186974">
    <property type="component" value="Unassembled WGS sequence"/>
</dbReference>
<accession>A0ACC3CV63</accession>
<feature type="non-terminal residue" evidence="1">
    <location>
        <position position="266"/>
    </location>
</feature>
<dbReference type="EMBL" id="JAWDJW010011124">
    <property type="protein sequence ID" value="KAK3045022.1"/>
    <property type="molecule type" value="Genomic_DNA"/>
</dbReference>
<organism evidence="1 2">
    <name type="scientific">Coniosporium uncinatum</name>
    <dbReference type="NCBI Taxonomy" id="93489"/>
    <lineage>
        <taxon>Eukaryota</taxon>
        <taxon>Fungi</taxon>
        <taxon>Dikarya</taxon>
        <taxon>Ascomycota</taxon>
        <taxon>Pezizomycotina</taxon>
        <taxon>Dothideomycetes</taxon>
        <taxon>Dothideomycetes incertae sedis</taxon>
        <taxon>Coniosporium</taxon>
    </lineage>
</organism>
<reference evidence="1" key="1">
    <citation type="submission" date="2024-09" db="EMBL/GenBank/DDBJ databases">
        <title>Black Yeasts Isolated from many extreme environments.</title>
        <authorList>
            <person name="Coleine C."/>
            <person name="Stajich J.E."/>
            <person name="Selbmann L."/>
        </authorList>
    </citation>
    <scope>NUCLEOTIDE SEQUENCE</scope>
    <source>
        <strain evidence="1">CCFEE 5737</strain>
    </source>
</reference>
<evidence type="ECO:0000313" key="2">
    <source>
        <dbReference type="Proteomes" id="UP001186974"/>
    </source>
</evidence>
<name>A0ACC3CV63_9PEZI</name>
<proteinExistence type="predicted"/>
<gene>
    <name evidence="1" type="ORF">LTS18_014763</name>
</gene>